<dbReference type="GO" id="GO:0003724">
    <property type="term" value="F:RNA helicase activity"/>
    <property type="evidence" value="ECO:0007669"/>
    <property type="project" value="UniProtKB-EC"/>
</dbReference>
<evidence type="ECO:0000256" key="1">
    <source>
        <dbReference type="ARBA" id="ARBA00022741"/>
    </source>
</evidence>
<dbReference type="Gene3D" id="3.40.50.300">
    <property type="entry name" value="P-loop containing nucleotide triphosphate hydrolases"/>
    <property type="match status" value="2"/>
</dbReference>
<evidence type="ECO:0000313" key="9">
    <source>
        <dbReference type="Proteomes" id="UP001228905"/>
    </source>
</evidence>
<feature type="region of interest" description="Disordered" evidence="5">
    <location>
        <begin position="795"/>
        <end position="842"/>
    </location>
</feature>
<dbReference type="RefSeq" id="WP_307352767.1">
    <property type="nucleotide sequence ID" value="NZ_JAUSVS010000013.1"/>
</dbReference>
<dbReference type="EC" id="3.6.4.13" evidence="8"/>
<dbReference type="GO" id="GO:0016787">
    <property type="term" value="F:hydrolase activity"/>
    <property type="evidence" value="ECO:0007669"/>
    <property type="project" value="UniProtKB-KW"/>
</dbReference>
<evidence type="ECO:0000259" key="6">
    <source>
        <dbReference type="PROSITE" id="PS51192"/>
    </source>
</evidence>
<dbReference type="InterPro" id="IPR050699">
    <property type="entry name" value="RNA-DNA_Helicase"/>
</dbReference>
<feature type="domain" description="Helicase ATP-binding" evidence="6">
    <location>
        <begin position="5"/>
        <end position="153"/>
    </location>
</feature>
<keyword evidence="1" id="KW-0547">Nucleotide-binding</keyword>
<dbReference type="InterPro" id="IPR001650">
    <property type="entry name" value="Helicase_C-like"/>
</dbReference>
<evidence type="ECO:0000259" key="7">
    <source>
        <dbReference type="PROSITE" id="PS51194"/>
    </source>
</evidence>
<organism evidence="8 9">
    <name type="scientific">Caulobacter ginsengisoli</name>
    <dbReference type="NCBI Taxonomy" id="400775"/>
    <lineage>
        <taxon>Bacteria</taxon>
        <taxon>Pseudomonadati</taxon>
        <taxon>Pseudomonadota</taxon>
        <taxon>Alphaproteobacteria</taxon>
        <taxon>Caulobacterales</taxon>
        <taxon>Caulobacteraceae</taxon>
        <taxon>Caulobacter</taxon>
    </lineage>
</organism>
<dbReference type="PROSITE" id="PS51194">
    <property type="entry name" value="HELICASE_CTER"/>
    <property type="match status" value="1"/>
</dbReference>
<dbReference type="Proteomes" id="UP001228905">
    <property type="component" value="Unassembled WGS sequence"/>
</dbReference>
<dbReference type="PROSITE" id="PS51192">
    <property type="entry name" value="HELICASE_ATP_BIND_1"/>
    <property type="match status" value="1"/>
</dbReference>
<dbReference type="Pfam" id="PF00271">
    <property type="entry name" value="Helicase_C"/>
    <property type="match status" value="1"/>
</dbReference>
<protein>
    <submittedName>
        <fullName evidence="8">ATP-dependent RNA helicase SUPV3L1/SUV3</fullName>
        <ecNumber evidence="8">3.6.4.13</ecNumber>
    </submittedName>
</protein>
<dbReference type="PANTHER" id="PTHR12131:SF1">
    <property type="entry name" value="ATP-DEPENDENT RNA HELICASE SUPV3L1, MITOCHONDRIAL-RELATED"/>
    <property type="match status" value="1"/>
</dbReference>
<keyword evidence="4" id="KW-0067">ATP-binding</keyword>
<evidence type="ECO:0000256" key="4">
    <source>
        <dbReference type="ARBA" id="ARBA00022840"/>
    </source>
</evidence>
<evidence type="ECO:0000313" key="8">
    <source>
        <dbReference type="EMBL" id="MDQ0466634.1"/>
    </source>
</evidence>
<evidence type="ECO:0000256" key="5">
    <source>
        <dbReference type="SAM" id="MobiDB-lite"/>
    </source>
</evidence>
<dbReference type="InterPro" id="IPR027417">
    <property type="entry name" value="P-loop_NTPase"/>
</dbReference>
<comment type="caution">
    <text evidence="8">The sequence shown here is derived from an EMBL/GenBank/DDBJ whole genome shotgun (WGS) entry which is preliminary data.</text>
</comment>
<proteinExistence type="predicted"/>
<dbReference type="InterPro" id="IPR055206">
    <property type="entry name" value="DEXQc_SUV3"/>
</dbReference>
<dbReference type="EMBL" id="JAUSVS010000013">
    <property type="protein sequence ID" value="MDQ0466634.1"/>
    <property type="molecule type" value="Genomic_DNA"/>
</dbReference>
<keyword evidence="2 8" id="KW-0378">Hydrolase</keyword>
<keyword evidence="9" id="KW-1185">Reference proteome</keyword>
<dbReference type="PANTHER" id="PTHR12131">
    <property type="entry name" value="ATP-DEPENDENT RNA AND DNA HELICASE"/>
    <property type="match status" value="1"/>
</dbReference>
<accession>A0ABU0J030</accession>
<sequence length="842" mass="91575">MSDRSTGAAPPRLVAVLGPTNTGKTHLAVERMLGHASGMIGLPLRLLAREIYDRIVAQKGPRSVALITGEEKIVPPRPQYFVCTVEAMPLNREVEFLAVDEIQLCADPERGHVFTHRLLHARGRSETMLLGAGTMAPLIRRLLPHAEIVSRERFSSLIYTGPKKLTRLPRRSAVVAFSAEAVYGIAELIRRQRGGAAVVMGSLSPRTRNAQVALYQSGEVDFLVATDAIGMGLNMDVDHVAFAGLRKFDGKKTRWLHAQEIGQIAGRAGRHIRDGTFGVTGEAEEMDEDLVAAVEDHQFQPVAAAEWRNHKLDFSNLPNLIRSLDALPPREGLKLAEEAIDETALKKLAEDPEVTGRARARDTLEKLWEVCQTPDFRKLALDEHLSMIRGLFLRLTTGKRRIPDDWIAGQVAALDRIDGEIDTLAARLAGVRTLTYIANRPDWLADPAHWQGRTRALEDRLSDTLHQKLMARFIDRRTSVLMRQLGERGEMLAGVAADGTVTVEGHEVGRLDGLVFQAPKAASSLEEKALRGAAQRAVGPEVARRLGQLAAEPDEAFSLTPDGAVLWRGAAAGVVAKDGGGERVRLLGELGPEPARERAARRLEAWLAAEGGRRLAPMRTLQAAMADGQLRGLPRGLAHRLIEAGGVMDRKSVEADLRALSQAERRTLRSLGVRIGAFSLHMPSLTRPEALAFAQALEGGAWRPPVGRISRLPAPPPSAKALSARALRAVGALAVPVDQLERLDGLLRAGPKQSGGQVLTEAARQDLGWGEADTRAILKALGYVPVNREAPIGWRRRQDKAVQPASPPPAGSPFAALAQLTAPPAAPANRRRRRPRRKTRTA</sequence>
<feature type="domain" description="Helicase C-terminal" evidence="7">
    <location>
        <begin position="160"/>
        <end position="325"/>
    </location>
</feature>
<dbReference type="SUPFAM" id="SSF52540">
    <property type="entry name" value="P-loop containing nucleoside triphosphate hydrolases"/>
    <property type="match status" value="2"/>
</dbReference>
<reference evidence="8 9" key="1">
    <citation type="submission" date="2023-07" db="EMBL/GenBank/DDBJ databases">
        <title>Genomic Encyclopedia of Type Strains, Phase IV (KMG-IV): sequencing the most valuable type-strain genomes for metagenomic binning, comparative biology and taxonomic classification.</title>
        <authorList>
            <person name="Goeker M."/>
        </authorList>
    </citation>
    <scope>NUCLEOTIDE SEQUENCE [LARGE SCALE GENOMIC DNA]</scope>
    <source>
        <strain evidence="8 9">DSM 18695</strain>
    </source>
</reference>
<feature type="compositionally biased region" description="Basic residues" evidence="5">
    <location>
        <begin position="829"/>
        <end position="842"/>
    </location>
</feature>
<keyword evidence="3 8" id="KW-0347">Helicase</keyword>
<dbReference type="Pfam" id="PF22527">
    <property type="entry name" value="DEXQc_Suv3"/>
    <property type="match status" value="1"/>
</dbReference>
<evidence type="ECO:0000256" key="2">
    <source>
        <dbReference type="ARBA" id="ARBA00022801"/>
    </source>
</evidence>
<dbReference type="SMART" id="SM00490">
    <property type="entry name" value="HELICc"/>
    <property type="match status" value="1"/>
</dbReference>
<evidence type="ECO:0000256" key="3">
    <source>
        <dbReference type="ARBA" id="ARBA00022806"/>
    </source>
</evidence>
<gene>
    <name evidence="8" type="ORF">QO010_004430</name>
</gene>
<dbReference type="InterPro" id="IPR014001">
    <property type="entry name" value="Helicase_ATP-bd"/>
</dbReference>
<name>A0ABU0J030_9CAUL</name>
<feature type="compositionally biased region" description="Low complexity" evidence="5">
    <location>
        <begin position="812"/>
        <end position="823"/>
    </location>
</feature>